<protein>
    <submittedName>
        <fullName evidence="5">Protein kinase domain protein</fullName>
    </submittedName>
</protein>
<dbReference type="InterPro" id="IPR025714">
    <property type="entry name" value="Methyltranfer_dom"/>
</dbReference>
<gene>
    <name evidence="5" type="ORF">J8273_1741</name>
</gene>
<comment type="similarity">
    <text evidence="1">Belongs to the methyltransferase superfamily.</text>
</comment>
<accession>A0A8J6B6J7</accession>
<comment type="caution">
    <text evidence="5">The sequence shown here is derived from an EMBL/GenBank/DDBJ whole genome shotgun (WGS) entry which is preliminary data.</text>
</comment>
<dbReference type="CDD" id="cd02440">
    <property type="entry name" value="AdoMet_MTases"/>
    <property type="match status" value="1"/>
</dbReference>
<dbReference type="PANTHER" id="PTHR12176:SF79">
    <property type="entry name" value="METHYLTRANSFERASE TYPE 11 DOMAIN-CONTAINING PROTEIN"/>
    <property type="match status" value="1"/>
</dbReference>
<dbReference type="GO" id="GO:0016301">
    <property type="term" value="F:kinase activity"/>
    <property type="evidence" value="ECO:0007669"/>
    <property type="project" value="UniProtKB-KW"/>
</dbReference>
<dbReference type="GO" id="GO:0008168">
    <property type="term" value="F:methyltransferase activity"/>
    <property type="evidence" value="ECO:0007669"/>
    <property type="project" value="UniProtKB-KW"/>
</dbReference>
<dbReference type="GO" id="GO:0032259">
    <property type="term" value="P:methylation"/>
    <property type="evidence" value="ECO:0007669"/>
    <property type="project" value="UniProtKB-KW"/>
</dbReference>
<dbReference type="Gene3D" id="3.40.50.150">
    <property type="entry name" value="Vaccinia Virus protein VP39"/>
    <property type="match status" value="1"/>
</dbReference>
<dbReference type="Proteomes" id="UP000717585">
    <property type="component" value="Unassembled WGS sequence"/>
</dbReference>
<reference evidence="5" key="1">
    <citation type="submission" date="2021-05" db="EMBL/GenBank/DDBJ databases">
        <title>A free-living protist that lacks canonical eukaryotic 1 DNA replication and segregation systems.</title>
        <authorList>
            <person name="Salas-Leiva D.E."/>
            <person name="Tromer E.C."/>
            <person name="Curtis B.A."/>
            <person name="Jerlstrom-Hultqvist J."/>
            <person name="Kolisko M."/>
            <person name="Yi Z."/>
            <person name="Salas-Leiva J.S."/>
            <person name="Gallot-Lavallee L."/>
            <person name="Kops G.J.P.L."/>
            <person name="Archibald J.M."/>
            <person name="Simpson A.G.B."/>
            <person name="Roger A.J."/>
        </authorList>
    </citation>
    <scope>NUCLEOTIDE SEQUENCE</scope>
    <source>
        <strain evidence="5">BICM</strain>
    </source>
</reference>
<evidence type="ECO:0000256" key="1">
    <source>
        <dbReference type="ARBA" id="ARBA00008361"/>
    </source>
</evidence>
<keyword evidence="3" id="KW-0808">Transferase</keyword>
<dbReference type="AlphaFoldDB" id="A0A8J6B6J7"/>
<dbReference type="OrthoDB" id="411785at2759"/>
<name>A0A8J6B6J7_9EUKA</name>
<organism evidence="5 6">
    <name type="scientific">Carpediemonas membranifera</name>
    <dbReference type="NCBI Taxonomy" id="201153"/>
    <lineage>
        <taxon>Eukaryota</taxon>
        <taxon>Metamonada</taxon>
        <taxon>Carpediemonas-like organisms</taxon>
        <taxon>Carpediemonas</taxon>
    </lineage>
</organism>
<feature type="domain" description="Methyltransferase" evidence="4">
    <location>
        <begin position="48"/>
        <end position="156"/>
    </location>
</feature>
<dbReference type="SUPFAM" id="SSF53335">
    <property type="entry name" value="S-adenosyl-L-methionine-dependent methyltransferases"/>
    <property type="match status" value="1"/>
</dbReference>
<keyword evidence="5" id="KW-0418">Kinase</keyword>
<evidence type="ECO:0000259" key="4">
    <source>
        <dbReference type="Pfam" id="PF13847"/>
    </source>
</evidence>
<sequence length="200" mass="22514">MAEEKDYSEKEYWTQRYENLEHAFDWYCEYSAVAPTIKSLVKTPETARVLIVGVGNSRMAHQMATDGFRGSIVAIDIADNVISFMNEHNPDPTVEFISMDVTLLDLDSESFDVVVDKGTFDGIACAEQADGKLEMACREIHRVLKPAGTFCCISHSDSRGDDLRGPEWTIRHSEVKPESLANGRGAYHMYLAEKPDFPKR</sequence>
<evidence type="ECO:0000313" key="6">
    <source>
        <dbReference type="Proteomes" id="UP000717585"/>
    </source>
</evidence>
<keyword evidence="6" id="KW-1185">Reference proteome</keyword>
<evidence type="ECO:0000256" key="2">
    <source>
        <dbReference type="ARBA" id="ARBA00022603"/>
    </source>
</evidence>
<evidence type="ECO:0000256" key="3">
    <source>
        <dbReference type="ARBA" id="ARBA00022679"/>
    </source>
</evidence>
<proteinExistence type="inferred from homology"/>
<dbReference type="Pfam" id="PF13847">
    <property type="entry name" value="Methyltransf_31"/>
    <property type="match status" value="1"/>
</dbReference>
<dbReference type="PANTHER" id="PTHR12176">
    <property type="entry name" value="SAM-DEPENDENT METHYLTRANSFERASE SUPERFAMILY PROTEIN"/>
    <property type="match status" value="1"/>
</dbReference>
<dbReference type="EMBL" id="JAHDYR010000005">
    <property type="protein sequence ID" value="KAG9396723.1"/>
    <property type="molecule type" value="Genomic_DNA"/>
</dbReference>
<evidence type="ECO:0000313" key="5">
    <source>
        <dbReference type="EMBL" id="KAG9396723.1"/>
    </source>
</evidence>
<dbReference type="InterPro" id="IPR051419">
    <property type="entry name" value="Lys/N-term_MeTrsfase_sf"/>
</dbReference>
<keyword evidence="2" id="KW-0489">Methyltransferase</keyword>
<dbReference type="InterPro" id="IPR029063">
    <property type="entry name" value="SAM-dependent_MTases_sf"/>
</dbReference>